<accession>A0A0E3YEH4</accession>
<evidence type="ECO:0000259" key="4">
    <source>
        <dbReference type="PROSITE" id="PS50956"/>
    </source>
</evidence>
<proteinExistence type="predicted"/>
<evidence type="ECO:0000256" key="1">
    <source>
        <dbReference type="ARBA" id="ARBA00023015"/>
    </source>
</evidence>
<dbReference type="Proteomes" id="UP000035050">
    <property type="component" value="Chromosome"/>
</dbReference>
<gene>
    <name evidence="5" type="ORF">MB84_24635</name>
</gene>
<reference evidence="5" key="1">
    <citation type="submission" date="2016-06" db="EMBL/GenBank/DDBJ databases">
        <title>Pandoraea oxalativorans DSM 23570 Genome Sequencing.</title>
        <authorList>
            <person name="Ee R."/>
            <person name="Lim Y.-L."/>
            <person name="Yong D."/>
            <person name="Yin W.-F."/>
            <person name="Chan K.-G."/>
        </authorList>
    </citation>
    <scope>NUCLEOTIDE SEQUENCE</scope>
    <source>
        <strain evidence="5">DSM 23570</strain>
    </source>
</reference>
<dbReference type="OrthoDB" id="8590699at2"/>
<organism evidence="5 6">
    <name type="scientific">Pandoraea oxalativorans</name>
    <dbReference type="NCBI Taxonomy" id="573737"/>
    <lineage>
        <taxon>Bacteria</taxon>
        <taxon>Pseudomonadati</taxon>
        <taxon>Pseudomonadota</taxon>
        <taxon>Betaproteobacteria</taxon>
        <taxon>Burkholderiales</taxon>
        <taxon>Burkholderiaceae</taxon>
        <taxon>Pandoraea</taxon>
    </lineage>
</organism>
<dbReference type="Pfam" id="PF13412">
    <property type="entry name" value="HTH_24"/>
    <property type="match status" value="1"/>
</dbReference>
<dbReference type="Gene3D" id="1.10.10.10">
    <property type="entry name" value="Winged helix-like DNA-binding domain superfamily/Winged helix DNA-binding domain"/>
    <property type="match status" value="1"/>
</dbReference>
<dbReference type="InterPro" id="IPR019888">
    <property type="entry name" value="Tscrpt_reg_AsnC-like"/>
</dbReference>
<dbReference type="PANTHER" id="PTHR30154">
    <property type="entry name" value="LEUCINE-RESPONSIVE REGULATORY PROTEIN"/>
    <property type="match status" value="1"/>
</dbReference>
<dbReference type="HOGENOM" id="CLU_091233_0_1_4"/>
<dbReference type="InterPro" id="IPR019887">
    <property type="entry name" value="Tscrpt_reg_AsnC/Lrp_C"/>
</dbReference>
<dbReference type="InterPro" id="IPR000485">
    <property type="entry name" value="AsnC-type_HTH_dom"/>
</dbReference>
<dbReference type="Gene3D" id="3.30.70.920">
    <property type="match status" value="1"/>
</dbReference>
<feature type="domain" description="HTH asnC-type" evidence="4">
    <location>
        <begin position="22"/>
        <end position="83"/>
    </location>
</feature>
<keyword evidence="3" id="KW-0804">Transcription</keyword>
<dbReference type="InterPro" id="IPR036390">
    <property type="entry name" value="WH_DNA-bd_sf"/>
</dbReference>
<dbReference type="GO" id="GO:0043200">
    <property type="term" value="P:response to amino acid"/>
    <property type="evidence" value="ECO:0007669"/>
    <property type="project" value="TreeGrafter"/>
</dbReference>
<dbReference type="PANTHER" id="PTHR30154:SF34">
    <property type="entry name" value="TRANSCRIPTIONAL REGULATOR AZLB"/>
    <property type="match status" value="1"/>
</dbReference>
<dbReference type="EMBL" id="CP011253">
    <property type="protein sequence ID" value="AKC71956.1"/>
    <property type="molecule type" value="Genomic_DNA"/>
</dbReference>
<evidence type="ECO:0000313" key="5">
    <source>
        <dbReference type="EMBL" id="AKC71956.1"/>
    </source>
</evidence>
<protein>
    <submittedName>
        <fullName evidence="5">AsnC family transcriptional regulator</fullName>
    </submittedName>
</protein>
<evidence type="ECO:0000256" key="2">
    <source>
        <dbReference type="ARBA" id="ARBA00023125"/>
    </source>
</evidence>
<dbReference type="InterPro" id="IPR011008">
    <property type="entry name" value="Dimeric_a/b-barrel"/>
</dbReference>
<dbReference type="InterPro" id="IPR019885">
    <property type="entry name" value="Tscrpt_reg_HTH_AsnC-type_CS"/>
</dbReference>
<dbReference type="InterPro" id="IPR036388">
    <property type="entry name" value="WH-like_DNA-bd_sf"/>
</dbReference>
<dbReference type="PATRIC" id="fig|573737.6.peg.712"/>
<name>A0A0E3YEH4_9BURK</name>
<keyword evidence="1" id="KW-0805">Transcription regulation</keyword>
<dbReference type="KEGG" id="pox:MB84_24635"/>
<keyword evidence="2" id="KW-0238">DNA-binding</keyword>
<keyword evidence="6" id="KW-1185">Reference proteome</keyword>
<evidence type="ECO:0000313" key="6">
    <source>
        <dbReference type="Proteomes" id="UP000035050"/>
    </source>
</evidence>
<dbReference type="SUPFAM" id="SSF54909">
    <property type="entry name" value="Dimeric alpha+beta barrel"/>
    <property type="match status" value="1"/>
</dbReference>
<dbReference type="Pfam" id="PF01037">
    <property type="entry name" value="AsnC_trans_reg"/>
    <property type="match status" value="1"/>
</dbReference>
<evidence type="ECO:0000256" key="3">
    <source>
        <dbReference type="ARBA" id="ARBA00023163"/>
    </source>
</evidence>
<dbReference type="GO" id="GO:0043565">
    <property type="term" value="F:sequence-specific DNA binding"/>
    <property type="evidence" value="ECO:0007669"/>
    <property type="project" value="InterPro"/>
</dbReference>
<dbReference type="PRINTS" id="PR00033">
    <property type="entry name" value="HTHASNC"/>
</dbReference>
<dbReference type="PROSITE" id="PS50956">
    <property type="entry name" value="HTH_ASNC_2"/>
    <property type="match status" value="1"/>
</dbReference>
<dbReference type="SMART" id="SM00344">
    <property type="entry name" value="HTH_ASNC"/>
    <property type="match status" value="1"/>
</dbReference>
<dbReference type="SUPFAM" id="SSF46785">
    <property type="entry name" value="Winged helix' DNA-binding domain"/>
    <property type="match status" value="1"/>
</dbReference>
<dbReference type="AlphaFoldDB" id="A0A0E3YEH4"/>
<dbReference type="GO" id="GO:0005829">
    <property type="term" value="C:cytosol"/>
    <property type="evidence" value="ECO:0007669"/>
    <property type="project" value="TreeGrafter"/>
</dbReference>
<dbReference type="PROSITE" id="PS00519">
    <property type="entry name" value="HTH_ASNC_1"/>
    <property type="match status" value="1"/>
</dbReference>
<sequence>MKNKTEKGADKSAHNSASKADLDRFDLNILDLLQTNNRQSHAAIAEQVGLSTASVQRRISRLEARGVIRDNVAVLDPAMVGNPVTAVIESRLVEDRSVVMDRAKRYFRGVDEIQQCYFVNGGVSFIIIMISRDIPHFEQLVRQHFADNPDILTYRTLIVLDQVKTGLKLPLFELI</sequence>